<evidence type="ECO:0000313" key="4">
    <source>
        <dbReference type="Proteomes" id="UP000663877"/>
    </source>
</evidence>
<proteinExistence type="predicted"/>
<dbReference type="EMBL" id="CAJNOM010000778">
    <property type="protein sequence ID" value="CAF1560851.1"/>
    <property type="molecule type" value="Genomic_DNA"/>
</dbReference>
<dbReference type="EMBL" id="CAJNOI010000428">
    <property type="protein sequence ID" value="CAF1276185.1"/>
    <property type="molecule type" value="Genomic_DNA"/>
</dbReference>
<name>A0A815BQR0_9BILA</name>
<dbReference type="Proteomes" id="UP000663877">
    <property type="component" value="Unassembled WGS sequence"/>
</dbReference>
<accession>A0A815BQR0</accession>
<dbReference type="AlphaFoldDB" id="A0A815BQR0"/>
<sequence length="66" mass="7593">MEDVDATGINHHQSSSLLIVSPVQNFSESQNEENNCQGEIQIDRERFVKVFLIRFEIHFGKSSRSN</sequence>
<gene>
    <name evidence="1" type="ORF">BJG266_LOCUS30942</name>
    <name evidence="2" type="ORF">QVE165_LOCUS47885</name>
</gene>
<evidence type="ECO:0000313" key="2">
    <source>
        <dbReference type="EMBL" id="CAF1560851.1"/>
    </source>
</evidence>
<keyword evidence="3" id="KW-1185">Reference proteome</keyword>
<evidence type="ECO:0000313" key="3">
    <source>
        <dbReference type="Proteomes" id="UP000663832"/>
    </source>
</evidence>
<comment type="caution">
    <text evidence="1">The sequence shown here is derived from an EMBL/GenBank/DDBJ whole genome shotgun (WGS) entry which is preliminary data.</text>
</comment>
<organism evidence="1 4">
    <name type="scientific">Adineta steineri</name>
    <dbReference type="NCBI Taxonomy" id="433720"/>
    <lineage>
        <taxon>Eukaryota</taxon>
        <taxon>Metazoa</taxon>
        <taxon>Spiralia</taxon>
        <taxon>Gnathifera</taxon>
        <taxon>Rotifera</taxon>
        <taxon>Eurotatoria</taxon>
        <taxon>Bdelloidea</taxon>
        <taxon>Adinetida</taxon>
        <taxon>Adinetidae</taxon>
        <taxon>Adineta</taxon>
    </lineage>
</organism>
<evidence type="ECO:0000313" key="1">
    <source>
        <dbReference type="EMBL" id="CAF1276185.1"/>
    </source>
</evidence>
<reference evidence="1" key="1">
    <citation type="submission" date="2021-02" db="EMBL/GenBank/DDBJ databases">
        <authorList>
            <person name="Nowell W R."/>
        </authorList>
    </citation>
    <scope>NUCLEOTIDE SEQUENCE</scope>
</reference>
<protein>
    <submittedName>
        <fullName evidence="1">Uncharacterized protein</fullName>
    </submittedName>
</protein>
<dbReference type="Proteomes" id="UP000663832">
    <property type="component" value="Unassembled WGS sequence"/>
</dbReference>